<comment type="pathway">
    <text evidence="2">Phospholipid metabolism; CDP-diacylglycerol biosynthesis; CDP-diacylglycerol from sn-glycerol 3-phosphate: step 1/3.</text>
</comment>
<dbReference type="GO" id="GO:0005886">
    <property type="term" value="C:plasma membrane"/>
    <property type="evidence" value="ECO:0007669"/>
    <property type="project" value="TreeGrafter"/>
</dbReference>
<reference evidence="13" key="1">
    <citation type="submission" date="2012-11" db="EMBL/GenBank/DDBJ databases">
        <authorList>
            <person name="Lucero-Rivera Y.E."/>
            <person name="Tovar-Ramirez D."/>
        </authorList>
    </citation>
    <scope>NUCLEOTIDE SEQUENCE [LARGE SCALE GENOMIC DNA]</scope>
    <source>
        <strain evidence="13">Araruama</strain>
    </source>
</reference>
<dbReference type="EMBL" id="ATBP01000039">
    <property type="protein sequence ID" value="ETR73775.1"/>
    <property type="molecule type" value="Genomic_DNA"/>
</dbReference>
<evidence type="ECO:0000256" key="7">
    <source>
        <dbReference type="ARBA" id="ARBA00023136"/>
    </source>
</evidence>
<dbReference type="InterPro" id="IPR002123">
    <property type="entry name" value="Plipid/glycerol_acylTrfase"/>
</dbReference>
<dbReference type="InterPro" id="IPR041728">
    <property type="entry name" value="GPAT/DHAPAT_LPLAT"/>
</dbReference>
<dbReference type="GO" id="GO:0016024">
    <property type="term" value="P:CDP-diacylglycerol biosynthetic process"/>
    <property type="evidence" value="ECO:0007669"/>
    <property type="project" value="UniProtKB-UniPathway"/>
</dbReference>
<dbReference type="Proteomes" id="UP000189670">
    <property type="component" value="Unassembled WGS sequence"/>
</dbReference>
<evidence type="ECO:0000259" key="11">
    <source>
        <dbReference type="SMART" id="SM00563"/>
    </source>
</evidence>
<evidence type="ECO:0000313" key="12">
    <source>
        <dbReference type="EMBL" id="ETR73775.1"/>
    </source>
</evidence>
<dbReference type="PANTHER" id="PTHR12563:SF17">
    <property type="entry name" value="DIHYDROXYACETONE PHOSPHATE ACYLTRANSFERASE"/>
    <property type="match status" value="1"/>
</dbReference>
<comment type="catalytic activity">
    <reaction evidence="9">
        <text>sn-glycerol 3-phosphate + an acyl-CoA = a 1-acyl-sn-glycero-3-phosphate + CoA</text>
        <dbReference type="Rhea" id="RHEA:15325"/>
        <dbReference type="ChEBI" id="CHEBI:57287"/>
        <dbReference type="ChEBI" id="CHEBI:57597"/>
        <dbReference type="ChEBI" id="CHEBI:57970"/>
        <dbReference type="ChEBI" id="CHEBI:58342"/>
        <dbReference type="EC" id="2.3.1.15"/>
    </reaction>
</comment>
<evidence type="ECO:0000313" key="13">
    <source>
        <dbReference type="Proteomes" id="UP000189670"/>
    </source>
</evidence>
<keyword evidence="10" id="KW-1133">Transmembrane helix</keyword>
<proteinExistence type="inferred from homology"/>
<dbReference type="PIRSF" id="PIRSF000437">
    <property type="entry name" value="GPAT_DHAPAT"/>
    <property type="match status" value="1"/>
</dbReference>
<name>A0A1V1PGG0_9BACT</name>
<evidence type="ECO:0000256" key="1">
    <source>
        <dbReference type="ARBA" id="ARBA00004184"/>
    </source>
</evidence>
<dbReference type="InterPro" id="IPR045520">
    <property type="entry name" value="GPAT/DHAPAT_C"/>
</dbReference>
<dbReference type="InterPro" id="IPR022284">
    <property type="entry name" value="GPAT/DHAPAT"/>
</dbReference>
<dbReference type="SUPFAM" id="SSF69593">
    <property type="entry name" value="Glycerol-3-phosphate (1)-acyltransferase"/>
    <property type="match status" value="1"/>
</dbReference>
<evidence type="ECO:0000256" key="2">
    <source>
        <dbReference type="ARBA" id="ARBA00004765"/>
    </source>
</evidence>
<sequence>MKSSKSSRFARLRALVARIFQTACYLCFLPGYIGFVANKALQIFFSGIRVSPEQTQHLKSLQEKGHIVYTTKYKSTFDFLFYHSRYQKEGLPFPEIALDYKLIMWQPISRVLKAMMSWLYTVFQRWHRPNPFHTHYIRDEIKQGRCCFLSLLEPKGIYRRFVQEKVDPVQYLIEIQQSMDRPIYLVPQWILFSRKAHKSQRSFFEMLFGTEENPGNLRRMFMLLKRPENVFVESSEPFNLLRFIREPENHNRSVEHLSYLVRQEMINRLNRHRQSIVGPTLKTNEELKESILRNAEFQDFLEDYATQRKMPIQAIYRKADNYLTEIAAKYSNNMIQVFSWAVGWIANNMFEGFEYNQEMIPTLKQAAQKGPLILAPCHKSHIDYLILSYVMYHNNMPCPLIAAGKNLSFWPLGPIFRGGGAFFLRRSFRGAMLYSKVFAAYVNTVLKEGFNIEFFIEGGRSRTGKLNLAKLGLLSIILDAYKNGMCPDLMFVPIFIGYDKVIEEKAYISELEGHQKEPESLSQVIKARKFLSRRFGRIYVQFNEPISLKEILKNFDTPIQDMSSNEYQVLCRNIGHRLINSINEVTVVTPYALVASALLNCPLQGFTKSEFANRVETYLNYLVSINVKLSETLINYVQIVETVLETYANRKIIEKLEVSNVREALGDSRIRVNQSKRHQLDYYKNICICFFIPAAYTSLAILARDAFQFAEDDLYGTYDFLKEFFKNDFAYDADKTNQDYIQTCIKAFIDDAIVMPHSELPDVYNVTSVGYRKLGYFALFLKSYFQSYRIALDVFMENPQDKLDEKECIKKMYAMGNKLYKRSEIDQTESITKIIFKNAMKYYNYHDIKGKKCG</sequence>
<evidence type="ECO:0000256" key="4">
    <source>
        <dbReference type="ARBA" id="ARBA00013113"/>
    </source>
</evidence>
<keyword evidence="8 12" id="KW-0012">Acyltransferase</keyword>
<organism evidence="12 13">
    <name type="scientific">Candidatus Magnetoglobus multicellularis str. Araruama</name>
    <dbReference type="NCBI Taxonomy" id="890399"/>
    <lineage>
        <taxon>Bacteria</taxon>
        <taxon>Pseudomonadati</taxon>
        <taxon>Thermodesulfobacteriota</taxon>
        <taxon>Desulfobacteria</taxon>
        <taxon>Desulfobacterales</taxon>
        <taxon>Desulfobacteraceae</taxon>
        <taxon>Candidatus Magnetoglobus</taxon>
    </lineage>
</organism>
<dbReference type="SMART" id="SM00563">
    <property type="entry name" value="PlsC"/>
    <property type="match status" value="1"/>
</dbReference>
<keyword evidence="10" id="KW-0812">Transmembrane</keyword>
<keyword evidence="6 12" id="KW-0808">Transferase</keyword>
<evidence type="ECO:0000256" key="10">
    <source>
        <dbReference type="SAM" id="Phobius"/>
    </source>
</evidence>
<accession>A0A1V1PGG0</accession>
<feature type="transmembrane region" description="Helical" evidence="10">
    <location>
        <begin position="12"/>
        <end position="35"/>
    </location>
</feature>
<evidence type="ECO:0000256" key="9">
    <source>
        <dbReference type="ARBA" id="ARBA00048427"/>
    </source>
</evidence>
<keyword evidence="7 10" id="KW-0472">Membrane</keyword>
<dbReference type="EC" id="2.3.1.15" evidence="4"/>
<dbReference type="UniPathway" id="UPA00557">
    <property type="reaction ID" value="UER00612"/>
</dbReference>
<dbReference type="Pfam" id="PF01553">
    <property type="entry name" value="Acyltransferase"/>
    <property type="match status" value="1"/>
</dbReference>
<evidence type="ECO:0000256" key="5">
    <source>
        <dbReference type="ARBA" id="ARBA00013432"/>
    </source>
</evidence>
<dbReference type="Pfam" id="PF19277">
    <property type="entry name" value="GPAT_C"/>
    <property type="match status" value="1"/>
</dbReference>
<evidence type="ECO:0000256" key="8">
    <source>
        <dbReference type="ARBA" id="ARBA00023315"/>
    </source>
</evidence>
<dbReference type="GO" id="GO:0012505">
    <property type="term" value="C:endomembrane system"/>
    <property type="evidence" value="ECO:0007669"/>
    <property type="project" value="UniProtKB-SubCell"/>
</dbReference>
<comment type="caution">
    <text evidence="12">The sequence shown here is derived from an EMBL/GenBank/DDBJ whole genome shotgun (WGS) entry which is preliminary data.</text>
</comment>
<gene>
    <name evidence="12" type="ORF">OMM_00708</name>
</gene>
<comment type="similarity">
    <text evidence="3">Belongs to the GPAT/DAPAT family.</text>
</comment>
<dbReference type="PANTHER" id="PTHR12563">
    <property type="entry name" value="GLYCEROL-3-PHOSPHATE ACYLTRANSFERASE"/>
    <property type="match status" value="1"/>
</dbReference>
<protein>
    <recommendedName>
        <fullName evidence="5">Glycerol-3-phosphate acyltransferase</fullName>
        <ecNumber evidence="4">2.3.1.15</ecNumber>
    </recommendedName>
</protein>
<dbReference type="GO" id="GO:0004366">
    <property type="term" value="F:glycerol-3-phosphate O-acyltransferase activity"/>
    <property type="evidence" value="ECO:0007669"/>
    <property type="project" value="UniProtKB-EC"/>
</dbReference>
<dbReference type="CDD" id="cd07993">
    <property type="entry name" value="LPLAT_DHAPAT-like"/>
    <property type="match status" value="1"/>
</dbReference>
<dbReference type="AlphaFoldDB" id="A0A1V1PGG0"/>
<comment type="subcellular location">
    <subcellularLocation>
        <location evidence="1">Endomembrane system</location>
        <topology evidence="1">Peripheral membrane protein</topology>
    </subcellularLocation>
</comment>
<feature type="domain" description="Phospholipid/glycerol acyltransferase" evidence="11">
    <location>
        <begin position="372"/>
        <end position="499"/>
    </location>
</feature>
<evidence type="ECO:0000256" key="6">
    <source>
        <dbReference type="ARBA" id="ARBA00022679"/>
    </source>
</evidence>
<evidence type="ECO:0000256" key="3">
    <source>
        <dbReference type="ARBA" id="ARBA00007937"/>
    </source>
</evidence>